<reference evidence="3" key="1">
    <citation type="journal article" date="2019" name="Int. J. Syst. Evol. Microbiol.">
        <title>The Global Catalogue of Microorganisms (GCM) 10K type strain sequencing project: providing services to taxonomists for standard genome sequencing and annotation.</title>
        <authorList>
            <consortium name="The Broad Institute Genomics Platform"/>
            <consortium name="The Broad Institute Genome Sequencing Center for Infectious Disease"/>
            <person name="Wu L."/>
            <person name="Ma J."/>
        </authorList>
    </citation>
    <scope>NUCLEOTIDE SEQUENCE [LARGE SCALE GENOMIC DNA]</scope>
    <source>
        <strain evidence="3">DFY28</strain>
    </source>
</reference>
<dbReference type="EMBL" id="JBHSQI010000009">
    <property type="protein sequence ID" value="MFC6154805.1"/>
    <property type="molecule type" value="Genomic_DNA"/>
</dbReference>
<dbReference type="RefSeq" id="WP_128219148.1">
    <property type="nucleotide sequence ID" value="NZ_CP034929.1"/>
</dbReference>
<protein>
    <submittedName>
        <fullName evidence="2">ARPP-1 family domain-containing protein</fullName>
    </submittedName>
</protein>
<evidence type="ECO:0000259" key="1">
    <source>
        <dbReference type="Pfam" id="PF20208"/>
    </source>
</evidence>
<evidence type="ECO:0000313" key="2">
    <source>
        <dbReference type="EMBL" id="MFC6154805.1"/>
    </source>
</evidence>
<comment type="caution">
    <text evidence="2">The sequence shown here is derived from an EMBL/GenBank/DDBJ whole genome shotgun (WGS) entry which is preliminary data.</text>
</comment>
<gene>
    <name evidence="2" type="ORF">ACFPWU_14140</name>
</gene>
<dbReference type="Pfam" id="PF20208">
    <property type="entry name" value="ARPP-1"/>
    <property type="match status" value="1"/>
</dbReference>
<sequence length="286" mass="31357">MLNVHVGQGTTRGALTVFPLWKEGAGFARHTLATDHLEIAETEGSPRVDTLVVGNPGDRPTLILEGQLFEGGWQHRMATRPVVVGVHQTLEIDVACVEQGRWTGATEQNSRGRRVTPWIRESVRSGGNVQQEVWDRVAQRTAGTDNPTRSFVRRLDSEHGSDWSDLRPLQGQTGILVGLAGQPLMAEMFATSTDLRQQMPSILDAVSIDAAALQDSGALLQSTPERRAVRFVHRFTQVQRSGLRQAGVGVEESGRSQYLDASVVRLQNTPVHVRMSNVRHPLLAGV</sequence>
<proteinExistence type="predicted"/>
<organism evidence="2 3">
    <name type="scientific">Nocardioides yefusunii</name>
    <dbReference type="NCBI Taxonomy" id="2500546"/>
    <lineage>
        <taxon>Bacteria</taxon>
        <taxon>Bacillati</taxon>
        <taxon>Actinomycetota</taxon>
        <taxon>Actinomycetes</taxon>
        <taxon>Propionibacteriales</taxon>
        <taxon>Nocardioidaceae</taxon>
        <taxon>Nocardioides</taxon>
    </lineage>
</organism>
<evidence type="ECO:0000313" key="3">
    <source>
        <dbReference type="Proteomes" id="UP001596098"/>
    </source>
</evidence>
<feature type="domain" description="ARG and Rhodanese-Phosphatase-superfamily-associated" evidence="1">
    <location>
        <begin position="4"/>
        <end position="273"/>
    </location>
</feature>
<name>A0ABW1R3X0_9ACTN</name>
<dbReference type="InterPro" id="IPR046699">
    <property type="entry name" value="ARPP-1"/>
</dbReference>
<keyword evidence="3" id="KW-1185">Reference proteome</keyword>
<accession>A0ABW1R3X0</accession>
<dbReference type="Proteomes" id="UP001596098">
    <property type="component" value="Unassembled WGS sequence"/>
</dbReference>